<reference evidence="1 2" key="1">
    <citation type="submission" date="2013-08" db="EMBL/GenBank/DDBJ databases">
        <title>The genome sequence of Skermanella stibiiresistens.</title>
        <authorList>
            <person name="Zhu W."/>
            <person name="Wang G."/>
        </authorList>
    </citation>
    <scope>NUCLEOTIDE SEQUENCE [LARGE SCALE GENOMIC DNA]</scope>
    <source>
        <strain evidence="1 2">SB22</strain>
    </source>
</reference>
<accession>W9H4I9</accession>
<dbReference type="EMBL" id="AVFL01000010">
    <property type="protein sequence ID" value="EWY39711.1"/>
    <property type="molecule type" value="Genomic_DNA"/>
</dbReference>
<proteinExistence type="predicted"/>
<keyword evidence="2" id="KW-1185">Reference proteome</keyword>
<organism evidence="1 2">
    <name type="scientific">Skermanella stibiiresistens SB22</name>
    <dbReference type="NCBI Taxonomy" id="1385369"/>
    <lineage>
        <taxon>Bacteria</taxon>
        <taxon>Pseudomonadati</taxon>
        <taxon>Pseudomonadota</taxon>
        <taxon>Alphaproteobacteria</taxon>
        <taxon>Rhodospirillales</taxon>
        <taxon>Azospirillaceae</taxon>
        <taxon>Skermanella</taxon>
    </lineage>
</organism>
<evidence type="ECO:0000313" key="2">
    <source>
        <dbReference type="Proteomes" id="UP000019486"/>
    </source>
</evidence>
<sequence>MASEDGKAGIGGVERRDFLKVVGLAGTAAAVAVPLAATGAVAEESQDERVKARYQETDHVKQFYALNRL</sequence>
<dbReference type="NCBIfam" id="TIGR02811">
    <property type="entry name" value="formate_TAT"/>
    <property type="match status" value="1"/>
</dbReference>
<dbReference type="AlphaFoldDB" id="W9H4I9"/>
<dbReference type="PROSITE" id="PS51318">
    <property type="entry name" value="TAT"/>
    <property type="match status" value="1"/>
</dbReference>
<name>W9H4I9_9PROT</name>
<dbReference type="Proteomes" id="UP000019486">
    <property type="component" value="Unassembled WGS sequence"/>
</dbReference>
<dbReference type="InterPro" id="IPR006311">
    <property type="entry name" value="TAT_signal"/>
</dbReference>
<comment type="caution">
    <text evidence="1">The sequence shown here is derived from an EMBL/GenBank/DDBJ whole genome shotgun (WGS) entry which is preliminary data.</text>
</comment>
<evidence type="ECO:0008006" key="3">
    <source>
        <dbReference type="Google" id="ProtNLM"/>
    </source>
</evidence>
<dbReference type="RefSeq" id="WP_037453252.1">
    <property type="nucleotide sequence ID" value="NZ_AVFL01000010.1"/>
</dbReference>
<dbReference type="STRING" id="1385369.N825_04085"/>
<dbReference type="InterPro" id="IPR019546">
    <property type="entry name" value="TAT_signal_bac_arc"/>
</dbReference>
<dbReference type="NCBIfam" id="TIGR01409">
    <property type="entry name" value="TAT_signal_seq"/>
    <property type="match status" value="1"/>
</dbReference>
<protein>
    <recommendedName>
        <fullName evidence="3">Formate dehydrogenase</fullName>
    </recommendedName>
</protein>
<dbReference type="InterPro" id="IPR014177">
    <property type="entry name" value="Formate_DH_TAT-contain"/>
</dbReference>
<evidence type="ECO:0000313" key="1">
    <source>
        <dbReference type="EMBL" id="EWY39711.1"/>
    </source>
</evidence>
<gene>
    <name evidence="1" type="ORF">N825_04085</name>
</gene>